<feature type="compositionally biased region" description="Low complexity" evidence="1">
    <location>
        <begin position="21"/>
        <end position="44"/>
    </location>
</feature>
<evidence type="ECO:0000256" key="1">
    <source>
        <dbReference type="SAM" id="MobiDB-lite"/>
    </source>
</evidence>
<organism evidence="2 3">
    <name type="scientific">Catellatospora bangladeshensis</name>
    <dbReference type="NCBI Taxonomy" id="310355"/>
    <lineage>
        <taxon>Bacteria</taxon>
        <taxon>Bacillati</taxon>
        <taxon>Actinomycetota</taxon>
        <taxon>Actinomycetes</taxon>
        <taxon>Micromonosporales</taxon>
        <taxon>Micromonosporaceae</taxon>
        <taxon>Catellatospora</taxon>
    </lineage>
</organism>
<feature type="compositionally biased region" description="Basic and acidic residues" evidence="1">
    <location>
        <begin position="92"/>
        <end position="104"/>
    </location>
</feature>
<sequence>MATASSCHAPGSGGRPCIDPSITARSLTSSTASAATAPRASITPGTLPARPATAHPVSPPAGWVRDARQPGRARGYRRRMAEPRSRWTLAPRELDEPHPSRLRPDHPARAEILAKHAEALRDGTPGYLDPATGLFVLSAAFLAKRGFCCTRGCRHCPYVT</sequence>
<proteinExistence type="predicted"/>
<keyword evidence="3" id="KW-1185">Reference proteome</keyword>
<reference evidence="2 3" key="1">
    <citation type="submission" date="2021-01" db="EMBL/GenBank/DDBJ databases">
        <title>Whole genome shotgun sequence of Catellatospora bangladeshensis NBRC 107357.</title>
        <authorList>
            <person name="Komaki H."/>
            <person name="Tamura T."/>
        </authorList>
    </citation>
    <scope>NUCLEOTIDE SEQUENCE [LARGE SCALE GENOMIC DNA]</scope>
    <source>
        <strain evidence="2 3">NBRC 107357</strain>
    </source>
</reference>
<dbReference type="Proteomes" id="UP000601223">
    <property type="component" value="Unassembled WGS sequence"/>
</dbReference>
<dbReference type="Pfam" id="PF17653">
    <property type="entry name" value="DUF5522"/>
    <property type="match status" value="1"/>
</dbReference>
<dbReference type="EMBL" id="BONF01000033">
    <property type="protein sequence ID" value="GIF84115.1"/>
    <property type="molecule type" value="Genomic_DNA"/>
</dbReference>
<protein>
    <submittedName>
        <fullName evidence="2">Uncharacterized protein</fullName>
    </submittedName>
</protein>
<dbReference type="InterPro" id="IPR040807">
    <property type="entry name" value="DUF5522"/>
</dbReference>
<evidence type="ECO:0000313" key="2">
    <source>
        <dbReference type="EMBL" id="GIF84115.1"/>
    </source>
</evidence>
<accession>A0A8J3NK61</accession>
<dbReference type="AlphaFoldDB" id="A0A8J3NK61"/>
<gene>
    <name evidence="2" type="ORF">Cba03nite_54640</name>
</gene>
<feature type="region of interest" description="Disordered" evidence="1">
    <location>
        <begin position="1"/>
        <end position="104"/>
    </location>
</feature>
<comment type="caution">
    <text evidence="2">The sequence shown here is derived from an EMBL/GenBank/DDBJ whole genome shotgun (WGS) entry which is preliminary data.</text>
</comment>
<name>A0A8J3NK61_9ACTN</name>
<evidence type="ECO:0000313" key="3">
    <source>
        <dbReference type="Proteomes" id="UP000601223"/>
    </source>
</evidence>